<evidence type="ECO:0000256" key="2">
    <source>
        <dbReference type="ARBA" id="ARBA00022729"/>
    </source>
</evidence>
<reference evidence="9" key="1">
    <citation type="journal article" date="2009" name="Rice">
        <title>De Novo Next Generation Sequencing of Plant Genomes.</title>
        <authorList>
            <person name="Rounsley S."/>
            <person name="Marri P.R."/>
            <person name="Yu Y."/>
            <person name="He R."/>
            <person name="Sisneros N."/>
            <person name="Goicoechea J.L."/>
            <person name="Lee S.J."/>
            <person name="Angelova A."/>
            <person name="Kudrna D."/>
            <person name="Luo M."/>
            <person name="Affourtit J."/>
            <person name="Desany B."/>
            <person name="Knight J."/>
            <person name="Niazi F."/>
            <person name="Egholm M."/>
            <person name="Wing R.A."/>
        </authorList>
    </citation>
    <scope>NUCLEOTIDE SEQUENCE [LARGE SCALE GENOMIC DNA]</scope>
    <source>
        <strain evidence="9">cv. IRGC 105608</strain>
    </source>
</reference>
<dbReference type="HOGENOM" id="CLU_081977_1_1_1"/>
<dbReference type="GO" id="GO:0033095">
    <property type="term" value="C:aleurone grain"/>
    <property type="evidence" value="ECO:0007669"/>
    <property type="project" value="UniProtKB-SubCell"/>
</dbReference>
<evidence type="ECO:0000313" key="10">
    <source>
        <dbReference type="Proteomes" id="UP000026960"/>
    </source>
</evidence>
<name>A0A0D3G667_9ORYZ</name>
<dbReference type="EnsemblPlants" id="OBART05G12100.1">
    <property type="protein sequence ID" value="OBART05G12100.1"/>
    <property type="gene ID" value="OBART05G12100"/>
</dbReference>
<sequence>MKIIFIFALLAIAACCASAQFDVLGQSYRQYQLQSPLLLQQQEYGIAASPILQSAVFQLRNNQVWQQLRLVAQQSHYQDINIVQAIAQQLQLQQFDDLYFDRNLAQAQAQALLALNLSSRYGIYPRYYSAPSSITTLGSVLY</sequence>
<comment type="function">
    <text evidence="5">Seed storage protein; serves as a source of nitrogen, carbon and sulfur for the young developing seedling.</text>
</comment>
<dbReference type="GO" id="GO:0045735">
    <property type="term" value="F:nutrient reservoir activity"/>
    <property type="evidence" value="ECO:0007669"/>
    <property type="project" value="UniProtKB-KW"/>
</dbReference>
<reference evidence="9" key="2">
    <citation type="submission" date="2015-03" db="UniProtKB">
        <authorList>
            <consortium name="EnsemblPlants"/>
        </authorList>
    </citation>
    <scope>IDENTIFICATION</scope>
</reference>
<dbReference type="InterPro" id="IPR001954">
    <property type="entry name" value="Glia_glutenin"/>
</dbReference>
<keyword evidence="10" id="KW-1185">Reference proteome</keyword>
<accession>A0A0D3G667</accession>
<evidence type="ECO:0000256" key="4">
    <source>
        <dbReference type="ARBA" id="ARBA00023129"/>
    </source>
</evidence>
<evidence type="ECO:0000256" key="1">
    <source>
        <dbReference type="ARBA" id="ARBA00022554"/>
    </source>
</evidence>
<evidence type="ECO:0000256" key="5">
    <source>
        <dbReference type="ARBA" id="ARBA00023742"/>
    </source>
</evidence>
<organism evidence="9">
    <name type="scientific">Oryza barthii</name>
    <dbReference type="NCBI Taxonomy" id="65489"/>
    <lineage>
        <taxon>Eukaryota</taxon>
        <taxon>Viridiplantae</taxon>
        <taxon>Streptophyta</taxon>
        <taxon>Embryophyta</taxon>
        <taxon>Tracheophyta</taxon>
        <taxon>Spermatophyta</taxon>
        <taxon>Magnoliopsida</taxon>
        <taxon>Liliopsida</taxon>
        <taxon>Poales</taxon>
        <taxon>Poaceae</taxon>
        <taxon>BOP clade</taxon>
        <taxon>Oryzoideae</taxon>
        <taxon>Oryzeae</taxon>
        <taxon>Oryzinae</taxon>
        <taxon>Oryza</taxon>
    </lineage>
</organism>
<keyword evidence="3" id="KW-0758">Storage protein</keyword>
<feature type="signal peptide" evidence="7">
    <location>
        <begin position="1"/>
        <end position="19"/>
    </location>
</feature>
<dbReference type="PANTHER" id="PTHR33454">
    <property type="entry name" value="PROLAMIN PPROL 14P"/>
    <property type="match status" value="1"/>
</dbReference>
<evidence type="ECO:0000256" key="7">
    <source>
        <dbReference type="SAM" id="SignalP"/>
    </source>
</evidence>
<evidence type="ECO:0000256" key="6">
    <source>
        <dbReference type="ARBA" id="ARBA00023770"/>
    </source>
</evidence>
<dbReference type="Gramene" id="OBART05G12100.1">
    <property type="protein sequence ID" value="OBART05G12100.1"/>
    <property type="gene ID" value="OBART05G12100"/>
</dbReference>
<keyword evidence="4" id="KW-0708">Seed storage protein</keyword>
<dbReference type="InterPro" id="IPR016140">
    <property type="entry name" value="Bifunc_inhib/LTP/seed_store"/>
</dbReference>
<dbReference type="PaxDb" id="65489-OBART05G12100.1"/>
<dbReference type="Proteomes" id="UP000026960">
    <property type="component" value="Chromosome 5"/>
</dbReference>
<proteinExistence type="predicted"/>
<protein>
    <recommendedName>
        <fullName evidence="8">Bifunctional inhibitor/plant lipid transfer protein/seed storage helical domain-containing protein</fullName>
    </recommendedName>
</protein>
<dbReference type="Pfam" id="PF13016">
    <property type="entry name" value="Gliadin"/>
    <property type="match status" value="1"/>
</dbReference>
<keyword evidence="2 7" id="KW-0732">Signal</keyword>
<dbReference type="PROSITE" id="PS51257">
    <property type="entry name" value="PROKAR_LIPOPROTEIN"/>
    <property type="match status" value="1"/>
</dbReference>
<feature type="domain" description="Bifunctional inhibitor/plant lipid transfer protein/seed storage helical" evidence="8">
    <location>
        <begin position="39"/>
        <end position="88"/>
    </location>
</feature>
<evidence type="ECO:0000256" key="3">
    <source>
        <dbReference type="ARBA" id="ARBA00022761"/>
    </source>
</evidence>
<comment type="subcellular location">
    <subcellularLocation>
        <location evidence="6">Vacuole</location>
        <location evidence="6">Aleurone grain</location>
    </subcellularLocation>
</comment>
<keyword evidence="1" id="KW-0926">Vacuole</keyword>
<dbReference type="PANTHER" id="PTHR33454:SF19">
    <property type="entry name" value="PROLAMIN PPROL 14P"/>
    <property type="match status" value="1"/>
</dbReference>
<dbReference type="AlphaFoldDB" id="A0A0D3G667"/>
<feature type="chain" id="PRO_5002262248" description="Bifunctional inhibitor/plant lipid transfer protein/seed storage helical domain-containing protein" evidence="7">
    <location>
        <begin position="20"/>
        <end position="142"/>
    </location>
</feature>
<evidence type="ECO:0000259" key="8">
    <source>
        <dbReference type="Pfam" id="PF13016"/>
    </source>
</evidence>
<evidence type="ECO:0000313" key="9">
    <source>
        <dbReference type="EnsemblPlants" id="OBART05G12100.1"/>
    </source>
</evidence>